<evidence type="ECO:0008006" key="3">
    <source>
        <dbReference type="Google" id="ProtNLM"/>
    </source>
</evidence>
<proteinExistence type="predicted"/>
<reference evidence="2" key="1">
    <citation type="submission" date="2020-07" db="EMBL/GenBank/DDBJ databases">
        <authorList>
            <person name="Ferguson B K."/>
        </authorList>
    </citation>
    <scope>NUCLEOTIDE SEQUENCE</scope>
    <source>
        <strain evidence="2">L06</strain>
    </source>
</reference>
<gene>
    <name evidence="2" type="ORF">BBRV_LOCUS10938</name>
</gene>
<name>A0A6V7HYL3_9HYME</name>
<feature type="region of interest" description="Disordered" evidence="1">
    <location>
        <begin position="119"/>
        <end position="140"/>
    </location>
</feature>
<dbReference type="PANTHER" id="PTHR45823">
    <property type="entry name" value="T-SNARE COILED-COIL HOMOLOGY DOMAIN-CONTAINING PROTEIN"/>
    <property type="match status" value="1"/>
</dbReference>
<evidence type="ECO:0000313" key="2">
    <source>
        <dbReference type="EMBL" id="CAD1532530.1"/>
    </source>
</evidence>
<feature type="region of interest" description="Disordered" evidence="1">
    <location>
        <begin position="1"/>
        <end position="31"/>
    </location>
</feature>
<feature type="compositionally biased region" description="Basic residues" evidence="1">
    <location>
        <begin position="1"/>
        <end position="11"/>
    </location>
</feature>
<protein>
    <recommendedName>
        <fullName evidence="3">Retrotransposon gag domain-containing protein</fullName>
    </recommendedName>
</protein>
<dbReference type="EMBL" id="CADCXW020000002">
    <property type="protein sequence ID" value="CAD1532530.1"/>
    <property type="molecule type" value="Genomic_DNA"/>
</dbReference>
<dbReference type="AlphaFoldDB" id="A0A6V7HYL3"/>
<sequence length="346" mass="40268">MRTGRRNRKKALPSDAVLENNPGSPQNWKRTRGPAILEYNLRATSSSHEFPSNSDFIDQIRSEIVNEVRNSLAALREELVKERISRNETLNDFCKAYRQDLLNVQSDIRNFISEVIRPEVSSSSPANPVTVKAEDNPAPPDANDAELPRAIDQHFNSNQNQNLINYPNSNSQITPLPSRLIEPNTYDGFEPWSYYHTQFEIAARYNGWSDEIKSAQLLTHLRGRAQSILRKIPLDDYKNYEKITKILSEEFSQKHLCYMYRNQLQIRKQNNDESFSSFAKDIERLAHLAYQDDSEELRERMACFFFINGILDTEIEFVLRSERIESLQKAAERASELNYWKIKRNS</sequence>
<accession>A0A6V7HYL3</accession>
<organism evidence="2">
    <name type="scientific">Bracon brevicornis</name>
    <dbReference type="NCBI Taxonomy" id="1563983"/>
    <lineage>
        <taxon>Eukaryota</taxon>
        <taxon>Metazoa</taxon>
        <taxon>Ecdysozoa</taxon>
        <taxon>Arthropoda</taxon>
        <taxon>Hexapoda</taxon>
        <taxon>Insecta</taxon>
        <taxon>Pterygota</taxon>
        <taxon>Neoptera</taxon>
        <taxon>Endopterygota</taxon>
        <taxon>Hymenoptera</taxon>
        <taxon>Apocrita</taxon>
        <taxon>Ichneumonoidea</taxon>
        <taxon>Braconidae</taxon>
        <taxon>Braconinae</taxon>
        <taxon>Bracon</taxon>
    </lineage>
</organism>
<evidence type="ECO:0000256" key="1">
    <source>
        <dbReference type="SAM" id="MobiDB-lite"/>
    </source>
</evidence>
<dbReference type="PANTHER" id="PTHR45823:SF1">
    <property type="entry name" value="T-SNARE COILED-COIL HOMOLOGY DOMAIN-CONTAINING PROTEIN"/>
    <property type="match status" value="1"/>
</dbReference>